<evidence type="ECO:0000256" key="5">
    <source>
        <dbReference type="ARBA" id="ARBA00023239"/>
    </source>
</evidence>
<evidence type="ECO:0000256" key="3">
    <source>
        <dbReference type="ARBA" id="ARBA00012426"/>
    </source>
</evidence>
<comment type="catalytic activity">
    <reaction evidence="7">
        <text>L-arginine + H(+) = agmatine + CO2</text>
        <dbReference type="Rhea" id="RHEA:17641"/>
        <dbReference type="ChEBI" id="CHEBI:15378"/>
        <dbReference type="ChEBI" id="CHEBI:16526"/>
        <dbReference type="ChEBI" id="CHEBI:32682"/>
        <dbReference type="ChEBI" id="CHEBI:58145"/>
        <dbReference type="EC" id="4.1.1.19"/>
    </reaction>
</comment>
<gene>
    <name evidence="8" type="ORF">B9Q01_04440</name>
</gene>
<dbReference type="EMBL" id="NEXC01000022">
    <property type="protein sequence ID" value="PSN83491.1"/>
    <property type="molecule type" value="Genomic_DNA"/>
</dbReference>
<dbReference type="SUPFAM" id="SSF56271">
    <property type="entry name" value="Pyruvoyl-dependent histidine and arginine decarboxylases"/>
    <property type="match status" value="1"/>
</dbReference>
<evidence type="ECO:0000256" key="2">
    <source>
        <dbReference type="ARBA" id="ARBA00007412"/>
    </source>
</evidence>
<evidence type="ECO:0000256" key="6">
    <source>
        <dbReference type="ARBA" id="ARBA00023317"/>
    </source>
</evidence>
<comment type="similarity">
    <text evidence="2">Belongs to the PdaD family.</text>
</comment>
<sequence>MEVTKQKTVHGGFLPKAFFLTKGKASSDISPLNAFDEALMVAGITQCNIVSVSSILPPNAKEVEPVPITPGTITFAVLARMDGGSRETIGAGVGYAMCTTLSGSGYGIVAEAHGYKDERALKAELKHKLEQMAKIRKMSIQSVKFVVESMEVPRGKDGCVIAALVYLPWDPNESLSQEYTAPIEPKTPDNGFKRFNGSHSVALGH</sequence>
<comment type="caution">
    <text evidence="8">The sequence shown here is derived from an EMBL/GenBank/DDBJ whole genome shotgun (WGS) entry which is preliminary data.</text>
</comment>
<evidence type="ECO:0000256" key="7">
    <source>
        <dbReference type="ARBA" id="ARBA00049309"/>
    </source>
</evidence>
<protein>
    <recommendedName>
        <fullName evidence="3">arginine decarboxylase</fullName>
        <ecNumber evidence="3">4.1.1.19</ecNumber>
    </recommendedName>
</protein>
<reference evidence="8 9" key="1">
    <citation type="submission" date="2017-04" db="EMBL/GenBank/DDBJ databases">
        <title>Novel microbial lineages endemic to geothermal iron-oxide mats fill important gaps in the evolutionary history of Archaea.</title>
        <authorList>
            <person name="Jay Z.J."/>
            <person name="Beam J.P."/>
            <person name="Dlakic M."/>
            <person name="Rusch D.B."/>
            <person name="Kozubal M.A."/>
            <person name="Inskeep W.P."/>
        </authorList>
    </citation>
    <scope>NUCLEOTIDE SEQUENCE [LARGE SCALE GENOMIC DNA]</scope>
    <source>
        <strain evidence="8">OSP_D</strain>
    </source>
</reference>
<evidence type="ECO:0000256" key="4">
    <source>
        <dbReference type="ARBA" id="ARBA00022793"/>
    </source>
</evidence>
<dbReference type="PANTHER" id="PTHR40438:SF1">
    <property type="entry name" value="PYRUVOYL-DEPENDENT ARGININE DECARBOXYLASE"/>
    <property type="match status" value="1"/>
</dbReference>
<accession>A0A2R6AAP3</accession>
<dbReference type="GO" id="GO:0008792">
    <property type="term" value="F:arginine decarboxylase activity"/>
    <property type="evidence" value="ECO:0007669"/>
    <property type="project" value="UniProtKB-EC"/>
</dbReference>
<dbReference type="Gene3D" id="3.50.20.10">
    <property type="entry name" value="Pyruvoyl-Dependent Histidine Decarboxylase, subunit B"/>
    <property type="match status" value="1"/>
</dbReference>
<proteinExistence type="inferred from homology"/>
<evidence type="ECO:0000313" key="9">
    <source>
        <dbReference type="Proteomes" id="UP000240880"/>
    </source>
</evidence>
<dbReference type="Gene3D" id="3.30.60.30">
    <property type="match status" value="1"/>
</dbReference>
<dbReference type="AlphaFoldDB" id="A0A2R6AAP3"/>
<dbReference type="Proteomes" id="UP000240880">
    <property type="component" value="Unassembled WGS sequence"/>
</dbReference>
<dbReference type="EC" id="4.1.1.19" evidence="3"/>
<evidence type="ECO:0000313" key="8">
    <source>
        <dbReference type="EMBL" id="PSN83491.1"/>
    </source>
</evidence>
<evidence type="ECO:0000256" key="1">
    <source>
        <dbReference type="ARBA" id="ARBA00001928"/>
    </source>
</evidence>
<dbReference type="InterPro" id="IPR002724">
    <property type="entry name" value="Pyruvoyl-dep_arg_deCO2ase"/>
</dbReference>
<keyword evidence="5" id="KW-0456">Lyase</keyword>
<dbReference type="GO" id="GO:0006527">
    <property type="term" value="P:L-arginine catabolic process"/>
    <property type="evidence" value="ECO:0007669"/>
    <property type="project" value="InterPro"/>
</dbReference>
<comment type="cofactor">
    <cofactor evidence="1">
        <name>pyruvate</name>
        <dbReference type="ChEBI" id="CHEBI:15361"/>
    </cofactor>
</comment>
<keyword evidence="4" id="KW-0210">Decarboxylase</keyword>
<organism evidence="8 9">
    <name type="scientific">Candidatus Marsarchaeota G1 archaeon OSP_D</name>
    <dbReference type="NCBI Taxonomy" id="1978155"/>
    <lineage>
        <taxon>Archaea</taxon>
        <taxon>Candidatus Marsarchaeota</taxon>
        <taxon>Candidatus Marsarchaeota group 1</taxon>
    </lineage>
</organism>
<dbReference type="Pfam" id="PF01862">
    <property type="entry name" value="PvlArgDC"/>
    <property type="match status" value="1"/>
</dbReference>
<name>A0A2R6AAP3_9ARCH</name>
<dbReference type="SFLD" id="SFLDS00055">
    <property type="entry name" value="Pyruvoyl-Dependent_Histidine/A"/>
    <property type="match status" value="1"/>
</dbReference>
<keyword evidence="6" id="KW-0670">Pyruvate</keyword>
<dbReference type="SFLD" id="SFLDG01170">
    <property type="entry name" value="Pyruvoyl-dependent_arginine_de"/>
    <property type="match status" value="1"/>
</dbReference>
<dbReference type="InterPro" id="IPR016104">
    <property type="entry name" value="Pyr-dep_his/arg-deCO2ase"/>
</dbReference>
<dbReference type="PANTHER" id="PTHR40438">
    <property type="entry name" value="PYRUVOYL-DEPENDENT ARGININE DECARBOXYLASE"/>
    <property type="match status" value="1"/>
</dbReference>
<dbReference type="InterPro" id="IPR016105">
    <property type="entry name" value="Pyr-dep_his/arg-deCO2ase_sand"/>
</dbReference>